<sequence>MSSPYDHRGSSRRRGVWSHWVPLVLTVAVASAGVAAWVWSQRKEGEHEDAEAEAAYQDLDYENADYGDNPAYGASRGPGGAAPPAYGGADTRDLQPGQKDNAGWGAQMTGALRRTPSPQQFLDSAKKTVAAGVTAAGAAVGSALAAIREEDKTAYADHETWSEEADAKKERSAPSQSKDTSKRRKKVAIVVSADSHIDDTDSDGYHEHASILSHIPKNIEFSKIKLYVLIYAPNLKDTPVATTTSTIPPPSLSSSFSNIDHAQAQTPGDEAKSPLVAPSTADPAYNAIYAQAQALVEKDSMVLTFTTPNGHAHILRHIQPETIYLQESLSGENGSVVTQLQTWLRHELVLVVGVESGAGGLADSESEAEKPGKEVWWHREDRVGRGRGVVVVDGLRVHDDWLRRIQGKE</sequence>
<keyword evidence="2" id="KW-1133">Transmembrane helix</keyword>
<feature type="compositionally biased region" description="Basic and acidic residues" evidence="1">
    <location>
        <begin position="156"/>
        <end position="172"/>
    </location>
</feature>
<feature type="region of interest" description="Disordered" evidence="1">
    <location>
        <begin position="67"/>
        <end position="104"/>
    </location>
</feature>
<proteinExistence type="predicted"/>
<dbReference type="EMBL" id="JAULSV010000002">
    <property type="protein sequence ID" value="KAK0651496.1"/>
    <property type="molecule type" value="Genomic_DNA"/>
</dbReference>
<feature type="compositionally biased region" description="Low complexity" evidence="1">
    <location>
        <begin position="239"/>
        <end position="257"/>
    </location>
</feature>
<organism evidence="3 4">
    <name type="scientific">Cercophora newfieldiana</name>
    <dbReference type="NCBI Taxonomy" id="92897"/>
    <lineage>
        <taxon>Eukaryota</taxon>
        <taxon>Fungi</taxon>
        <taxon>Dikarya</taxon>
        <taxon>Ascomycota</taxon>
        <taxon>Pezizomycotina</taxon>
        <taxon>Sordariomycetes</taxon>
        <taxon>Sordariomycetidae</taxon>
        <taxon>Sordariales</taxon>
        <taxon>Lasiosphaeriaceae</taxon>
        <taxon>Cercophora</taxon>
    </lineage>
</organism>
<feature type="region of interest" description="Disordered" evidence="1">
    <location>
        <begin position="239"/>
        <end position="258"/>
    </location>
</feature>
<evidence type="ECO:0000256" key="2">
    <source>
        <dbReference type="SAM" id="Phobius"/>
    </source>
</evidence>
<accession>A0AA39YF48</accession>
<reference evidence="3" key="1">
    <citation type="submission" date="2023-06" db="EMBL/GenBank/DDBJ databases">
        <title>Genome-scale phylogeny and comparative genomics of the fungal order Sordariales.</title>
        <authorList>
            <consortium name="Lawrence Berkeley National Laboratory"/>
            <person name="Hensen N."/>
            <person name="Bonometti L."/>
            <person name="Westerberg I."/>
            <person name="Brannstrom I.O."/>
            <person name="Guillou S."/>
            <person name="Cros-Aarteil S."/>
            <person name="Calhoun S."/>
            <person name="Haridas S."/>
            <person name="Kuo A."/>
            <person name="Mondo S."/>
            <person name="Pangilinan J."/>
            <person name="Riley R."/>
            <person name="Labutti K."/>
            <person name="Andreopoulos B."/>
            <person name="Lipzen A."/>
            <person name="Chen C."/>
            <person name="Yanf M."/>
            <person name="Daum C."/>
            <person name="Ng V."/>
            <person name="Clum A."/>
            <person name="Steindorff A."/>
            <person name="Ohm R."/>
            <person name="Martin F."/>
            <person name="Silar P."/>
            <person name="Natvig D."/>
            <person name="Lalanne C."/>
            <person name="Gautier V."/>
            <person name="Ament-Velasquez S.L."/>
            <person name="Kruys A."/>
            <person name="Hutchinson M.I."/>
            <person name="Powell A.J."/>
            <person name="Barry K."/>
            <person name="Miller A.N."/>
            <person name="Grigoriev I.V."/>
            <person name="Debuchy R."/>
            <person name="Gladieux P."/>
            <person name="Thoren M.H."/>
            <person name="Johannesson H."/>
        </authorList>
    </citation>
    <scope>NUCLEOTIDE SEQUENCE</scope>
    <source>
        <strain evidence="3">SMH2532-1</strain>
    </source>
</reference>
<evidence type="ECO:0000256" key="1">
    <source>
        <dbReference type="SAM" id="MobiDB-lite"/>
    </source>
</evidence>
<evidence type="ECO:0000313" key="3">
    <source>
        <dbReference type="EMBL" id="KAK0651496.1"/>
    </source>
</evidence>
<keyword evidence="2" id="KW-0812">Transmembrane</keyword>
<feature type="transmembrane region" description="Helical" evidence="2">
    <location>
        <begin position="20"/>
        <end position="39"/>
    </location>
</feature>
<protein>
    <recommendedName>
        <fullName evidence="5">Peroxin 22-like protein</fullName>
    </recommendedName>
</protein>
<keyword evidence="2" id="KW-0472">Membrane</keyword>
<keyword evidence="4" id="KW-1185">Reference proteome</keyword>
<gene>
    <name evidence="3" type="ORF">B0T16DRAFT_322271</name>
</gene>
<dbReference type="AlphaFoldDB" id="A0AA39YF48"/>
<evidence type="ECO:0000313" key="4">
    <source>
        <dbReference type="Proteomes" id="UP001174936"/>
    </source>
</evidence>
<feature type="region of interest" description="Disordered" evidence="1">
    <location>
        <begin position="156"/>
        <end position="187"/>
    </location>
</feature>
<comment type="caution">
    <text evidence="3">The sequence shown here is derived from an EMBL/GenBank/DDBJ whole genome shotgun (WGS) entry which is preliminary data.</text>
</comment>
<evidence type="ECO:0008006" key="5">
    <source>
        <dbReference type="Google" id="ProtNLM"/>
    </source>
</evidence>
<dbReference type="Proteomes" id="UP001174936">
    <property type="component" value="Unassembled WGS sequence"/>
</dbReference>
<name>A0AA39YF48_9PEZI</name>